<dbReference type="SUPFAM" id="SSF54211">
    <property type="entry name" value="Ribosomal protein S5 domain 2-like"/>
    <property type="match status" value="1"/>
</dbReference>
<dbReference type="Pfam" id="PF01205">
    <property type="entry name" value="Impact_N"/>
    <property type="match status" value="1"/>
</dbReference>
<gene>
    <name evidence="3" type="ORF">CWE06_10205</name>
</gene>
<reference evidence="3 4" key="1">
    <citation type="journal article" date="2011" name="Front. Microbiol.">
        <title>Genomic signatures of strain selection and enhancement in Bacillus atrophaeus var. globigii, a historical biowarfare simulant.</title>
        <authorList>
            <person name="Gibbons H.S."/>
            <person name="Broomall S.M."/>
            <person name="McNew L.A."/>
            <person name="Daligault H."/>
            <person name="Chapman C."/>
            <person name="Bruce D."/>
            <person name="Karavis M."/>
            <person name="Krepps M."/>
            <person name="McGregor P.A."/>
            <person name="Hong C."/>
            <person name="Park K.H."/>
            <person name="Akmal A."/>
            <person name="Feldman A."/>
            <person name="Lin J.S."/>
            <person name="Chang W.E."/>
            <person name="Higgs B.W."/>
            <person name="Demirev P."/>
            <person name="Lindquist J."/>
            <person name="Liem A."/>
            <person name="Fochler E."/>
            <person name="Read T.D."/>
            <person name="Tapia R."/>
            <person name="Johnson S."/>
            <person name="Bishop-Lilly K.A."/>
            <person name="Detter C."/>
            <person name="Han C."/>
            <person name="Sozhamannan S."/>
            <person name="Rosenzweig C.N."/>
            <person name="Skowronski E.W."/>
        </authorList>
    </citation>
    <scope>NUCLEOTIDE SEQUENCE [LARGE SCALE GENOMIC DNA]</scope>
    <source>
        <strain evidence="3 4">AK5</strain>
    </source>
</reference>
<comment type="caution">
    <text evidence="3">The sequence shown here is derived from an EMBL/GenBank/DDBJ whole genome shotgun (WGS) entry which is preliminary data.</text>
</comment>
<evidence type="ECO:0000313" key="4">
    <source>
        <dbReference type="Proteomes" id="UP000288212"/>
    </source>
</evidence>
<dbReference type="InterPro" id="IPR020568">
    <property type="entry name" value="Ribosomal_Su5_D2-typ_SF"/>
</dbReference>
<feature type="domain" description="Impact N-terminal" evidence="2">
    <location>
        <begin position="17"/>
        <end position="120"/>
    </location>
</feature>
<proteinExistence type="inferred from homology"/>
<dbReference type="InterPro" id="IPR020569">
    <property type="entry name" value="UPF0029_Impact_CS"/>
</dbReference>
<evidence type="ECO:0000259" key="2">
    <source>
        <dbReference type="Pfam" id="PF01205"/>
    </source>
</evidence>
<dbReference type="RefSeq" id="WP_126793766.1">
    <property type="nucleotide sequence ID" value="NZ_PIPI01000008.1"/>
</dbReference>
<dbReference type="PROSITE" id="PS00910">
    <property type="entry name" value="UPF0029"/>
    <property type="match status" value="1"/>
</dbReference>
<dbReference type="InterPro" id="IPR036956">
    <property type="entry name" value="Impact_N_sf"/>
</dbReference>
<dbReference type="InterPro" id="IPR023582">
    <property type="entry name" value="Impact"/>
</dbReference>
<organism evidence="3 4">
    <name type="scientific">Aliidiomarina haloalkalitolerans</name>
    <dbReference type="NCBI Taxonomy" id="859059"/>
    <lineage>
        <taxon>Bacteria</taxon>
        <taxon>Pseudomonadati</taxon>
        <taxon>Pseudomonadota</taxon>
        <taxon>Gammaproteobacteria</taxon>
        <taxon>Alteromonadales</taxon>
        <taxon>Idiomarinaceae</taxon>
        <taxon>Aliidiomarina</taxon>
    </lineage>
</organism>
<dbReference type="Gene3D" id="3.30.230.30">
    <property type="entry name" value="Impact, N-terminal domain"/>
    <property type="match status" value="1"/>
</dbReference>
<dbReference type="GO" id="GO:0043168">
    <property type="term" value="F:anion binding"/>
    <property type="evidence" value="ECO:0007669"/>
    <property type="project" value="UniProtKB-ARBA"/>
</dbReference>
<dbReference type="PANTHER" id="PTHR16301">
    <property type="entry name" value="IMPACT-RELATED"/>
    <property type="match status" value="1"/>
</dbReference>
<dbReference type="Proteomes" id="UP000288212">
    <property type="component" value="Unassembled WGS sequence"/>
</dbReference>
<name>A0A432VQR2_9GAMM</name>
<dbReference type="GO" id="GO:0006446">
    <property type="term" value="P:regulation of translational initiation"/>
    <property type="evidence" value="ECO:0007669"/>
    <property type="project" value="TreeGrafter"/>
</dbReference>
<dbReference type="InterPro" id="IPR001498">
    <property type="entry name" value="Impact_N"/>
</dbReference>
<dbReference type="NCBIfam" id="TIGR00257">
    <property type="entry name" value="IMPACT_YIGZ"/>
    <property type="match status" value="1"/>
</dbReference>
<dbReference type="GO" id="GO:0005737">
    <property type="term" value="C:cytoplasm"/>
    <property type="evidence" value="ECO:0007669"/>
    <property type="project" value="TreeGrafter"/>
</dbReference>
<dbReference type="Gene3D" id="3.30.70.240">
    <property type="match status" value="1"/>
</dbReference>
<dbReference type="OrthoDB" id="9813771at2"/>
<dbReference type="EMBL" id="PIPI01000008">
    <property type="protein sequence ID" value="RUO18610.1"/>
    <property type="molecule type" value="Genomic_DNA"/>
</dbReference>
<comment type="similarity">
    <text evidence="1">Belongs to the IMPACT family.</text>
</comment>
<dbReference type="InterPro" id="IPR015796">
    <property type="entry name" value="Impact_YigZ-like"/>
</dbReference>
<dbReference type="AlphaFoldDB" id="A0A432VQR2"/>
<sequence>MSYPVPKDSCERELEIKKSRFIGFATRVSSREEALAQVAAVKAKYPDARHHCWAYVLGNAVSAAMNDDGEPSGTAGKPILNVLQHKGIGDILVVVTRYFGGVKLGAGGLVRAYSQTAELVVSALTLEVQTPQTQAQIHCDFATEQAIRHQLELAEGQVVRADYSHEVELTVSFPDSAFTTLQQFAAAAGARLQVLTAAQS</sequence>
<dbReference type="SUPFAM" id="SSF54980">
    <property type="entry name" value="EF-G C-terminal domain-like"/>
    <property type="match status" value="1"/>
</dbReference>
<accession>A0A432VQR2</accession>
<dbReference type="GO" id="GO:0032561">
    <property type="term" value="F:guanyl ribonucleotide binding"/>
    <property type="evidence" value="ECO:0007669"/>
    <property type="project" value="UniProtKB-ARBA"/>
</dbReference>
<evidence type="ECO:0000313" key="3">
    <source>
        <dbReference type="EMBL" id="RUO18610.1"/>
    </source>
</evidence>
<protein>
    <submittedName>
        <fullName evidence="3">YigZ family protein</fullName>
    </submittedName>
</protein>
<dbReference type="PANTHER" id="PTHR16301:SF20">
    <property type="entry name" value="IMPACT FAMILY MEMBER YIGZ"/>
    <property type="match status" value="1"/>
</dbReference>
<dbReference type="InterPro" id="IPR035647">
    <property type="entry name" value="EFG_III/V"/>
</dbReference>
<dbReference type="GO" id="GO:0017111">
    <property type="term" value="F:ribonucleoside triphosphate phosphatase activity"/>
    <property type="evidence" value="ECO:0007669"/>
    <property type="project" value="UniProtKB-ARBA"/>
</dbReference>
<evidence type="ECO:0000256" key="1">
    <source>
        <dbReference type="ARBA" id="ARBA00007665"/>
    </source>
</evidence>
<keyword evidence="4" id="KW-1185">Reference proteome</keyword>